<dbReference type="EMBL" id="KZ819855">
    <property type="protein sequence ID" value="PWN51286.1"/>
    <property type="molecule type" value="Genomic_DNA"/>
</dbReference>
<evidence type="ECO:0000313" key="2">
    <source>
        <dbReference type="Proteomes" id="UP000245626"/>
    </source>
</evidence>
<reference evidence="1 2" key="1">
    <citation type="journal article" date="2018" name="Mol. Biol. Evol.">
        <title>Broad Genomic Sampling Reveals a Smut Pathogenic Ancestry of the Fungal Clade Ustilaginomycotina.</title>
        <authorList>
            <person name="Kijpornyongpan T."/>
            <person name="Mondo S.J."/>
            <person name="Barry K."/>
            <person name="Sandor L."/>
            <person name="Lee J."/>
            <person name="Lipzen A."/>
            <person name="Pangilinan J."/>
            <person name="LaButti K."/>
            <person name="Hainaut M."/>
            <person name="Henrissat B."/>
            <person name="Grigoriev I.V."/>
            <person name="Spatafora J.W."/>
            <person name="Aime M.C."/>
        </authorList>
    </citation>
    <scope>NUCLEOTIDE SEQUENCE [LARGE SCALE GENOMIC DNA]</scope>
    <source>
        <strain evidence="1 2">SA 807</strain>
    </source>
</reference>
<proteinExistence type="predicted"/>
<organism evidence="1 2">
    <name type="scientific">Violaceomyces palustris</name>
    <dbReference type="NCBI Taxonomy" id="1673888"/>
    <lineage>
        <taxon>Eukaryota</taxon>
        <taxon>Fungi</taxon>
        <taxon>Dikarya</taxon>
        <taxon>Basidiomycota</taxon>
        <taxon>Ustilaginomycotina</taxon>
        <taxon>Ustilaginomycetes</taxon>
        <taxon>Violaceomycetales</taxon>
        <taxon>Violaceomycetaceae</taxon>
        <taxon>Violaceomyces</taxon>
    </lineage>
</organism>
<gene>
    <name evidence="1" type="ORF">IE53DRAFT_56157</name>
</gene>
<keyword evidence="2" id="KW-1185">Reference proteome</keyword>
<sequence length="861" mass="93826">MDLISTANPSELQVVLRTRDHAALYDPNSNSVSMQSRHPSSSNLTSALTRRYSPASSTDPHQTSSPSKHGQGAASSSASSSAAAATTSPDLCPTCLRPWPTAALHQLYHDPYTFIAPNYFRLLAQATSVTNSNQNSRPTTPATPVIRSFPESSQATRDNSRTATPELSFPLDPSRNQSPSGDTSDASERLSEGTEAQGYYGRFFVEIKKLGRGARGTVFLCQHVLNGNKLGKYAIKKIPVGDHSSSLLKSLNEVHLMESLHHPNLIHYQHAWIESCQMSKFSPRVPTLHVLMMAANGGSLADWVSARSGERGENESPRPSNESNEDICNLSKGPSEKPGMTSVPRPVPINSREGGKDPGRSKIERLKAAMRQRRASRNATGGVGVPFGPPPSTGFGPASMGVGVHLLREDEIFSLLQDMASGLNFLHDRGILHLDIKPANVLLNWDEDSLIPRAMLSDFGSSLLLEDSWKRQRSGHTGTMEYMSPETLRRSPITGEFEELSSKADIWSLGMILHLLLFFSLPYSQVDDVDILREEMLAYRGFKSSDLVMRGAGLRKPRSPILLRLLEGMLDLEPSRRPSCAEILSIISSSYSSTSPKATYPGGSTTKLAREASPPEKSRTGLSLMRRSSYFPGSDSFVRENHVPEELTFDLGAASALDAEGDGAVISENGLRRRKRETRRLSIQNHPYQPGRFGDGGGEVSFSNDYDGLGRGGWRGGGRKRATRFLLADLLKGLVGLDLDPQLLRSFSGASVALFKVYSLQVRLGDHLPGTCFYVLLLFTILVDTAFLPTRRGPTLMASLILLVAHCVLLVWLPPAWLATTSSKHLSAPSLSSILGGCDEEGSDSSSFYPSSNEPYQVVFT</sequence>
<dbReference type="Proteomes" id="UP000245626">
    <property type="component" value="Unassembled WGS sequence"/>
</dbReference>
<evidence type="ECO:0000313" key="1">
    <source>
        <dbReference type="EMBL" id="PWN51286.1"/>
    </source>
</evidence>
<accession>A0ACD0NZT6</accession>
<protein>
    <submittedName>
        <fullName evidence="1">Kinase-like protein</fullName>
    </submittedName>
</protein>
<name>A0ACD0NZT6_9BASI</name>